<feature type="region of interest" description="Disordered" evidence="1">
    <location>
        <begin position="321"/>
        <end position="341"/>
    </location>
</feature>
<sequence length="341" mass="37446">MVQAVLALATTLLAIASQHKHKRSSFYDRNLNTVQAIYDLTVFPKEEQRRSKEANDKRKDNIPIRTNGSSAVPAGLFAATASGRVTPLGNFSGFEDSIEYFFALAPVPLPPLYGVFKGAPVVEFTSGCPEVAASVVYLEQYVLNDTLATNGQYINSLKQIAFWRFDDMGAVIAYDAWIRNLNLWTALTFGYSEDLFSYPQVQAAGIAGLCGAVQERCVGANQQYPKSVPIPLSEEHFGVSTCIETLSAKSYGSYDETWGDNVVCRAVHAQLTPLRPEVHCPHVGPTGGAKCAAESYDDAYFASDQRLFGAPQGQTFACPCEEDEDEYEYEDEDEGECEDED</sequence>
<feature type="chain" id="PRO_5035860291" evidence="2">
    <location>
        <begin position="17"/>
        <end position="341"/>
    </location>
</feature>
<keyword evidence="2" id="KW-0732">Signal</keyword>
<feature type="signal peptide" evidence="2">
    <location>
        <begin position="1"/>
        <end position="16"/>
    </location>
</feature>
<feature type="region of interest" description="Disordered" evidence="1">
    <location>
        <begin position="48"/>
        <end position="67"/>
    </location>
</feature>
<dbReference type="Proteomes" id="UP000469558">
    <property type="component" value="Unassembled WGS sequence"/>
</dbReference>
<accession>A0A8T9BUB4</accession>
<protein>
    <submittedName>
        <fullName evidence="3">Uncharacterized protein</fullName>
    </submittedName>
</protein>
<gene>
    <name evidence="3" type="ORF">LSUE1_G008135</name>
</gene>
<dbReference type="AlphaFoldDB" id="A0A8T9BUB4"/>
<dbReference type="EMBL" id="QGMK01002112">
    <property type="protein sequence ID" value="TVY60794.1"/>
    <property type="molecule type" value="Genomic_DNA"/>
</dbReference>
<dbReference type="OrthoDB" id="10010954at2759"/>
<evidence type="ECO:0000313" key="3">
    <source>
        <dbReference type="EMBL" id="TVY60794.1"/>
    </source>
</evidence>
<proteinExistence type="predicted"/>
<evidence type="ECO:0000256" key="2">
    <source>
        <dbReference type="SAM" id="SignalP"/>
    </source>
</evidence>
<keyword evidence="4" id="KW-1185">Reference proteome</keyword>
<evidence type="ECO:0000313" key="4">
    <source>
        <dbReference type="Proteomes" id="UP000469558"/>
    </source>
</evidence>
<organism evidence="3 4">
    <name type="scientific">Lachnellula suecica</name>
    <dbReference type="NCBI Taxonomy" id="602035"/>
    <lineage>
        <taxon>Eukaryota</taxon>
        <taxon>Fungi</taxon>
        <taxon>Dikarya</taxon>
        <taxon>Ascomycota</taxon>
        <taxon>Pezizomycotina</taxon>
        <taxon>Leotiomycetes</taxon>
        <taxon>Helotiales</taxon>
        <taxon>Lachnaceae</taxon>
        <taxon>Lachnellula</taxon>
    </lineage>
</organism>
<reference evidence="3 4" key="1">
    <citation type="submission" date="2018-05" db="EMBL/GenBank/DDBJ databases">
        <title>Genome sequencing and assembly of the regulated plant pathogen Lachnellula willkommii and related sister species for the development of diagnostic species identification markers.</title>
        <authorList>
            <person name="Giroux E."/>
            <person name="Bilodeau G."/>
        </authorList>
    </citation>
    <scope>NUCLEOTIDE SEQUENCE [LARGE SCALE GENOMIC DNA]</scope>
    <source>
        <strain evidence="3 4">CBS 268.59</strain>
    </source>
</reference>
<name>A0A8T9BUB4_9HELO</name>
<feature type="compositionally biased region" description="Basic and acidic residues" evidence="1">
    <location>
        <begin position="48"/>
        <end position="62"/>
    </location>
</feature>
<evidence type="ECO:0000256" key="1">
    <source>
        <dbReference type="SAM" id="MobiDB-lite"/>
    </source>
</evidence>
<comment type="caution">
    <text evidence="3">The sequence shown here is derived from an EMBL/GenBank/DDBJ whole genome shotgun (WGS) entry which is preliminary data.</text>
</comment>